<accession>A0A4C1UBI1</accession>
<gene>
    <name evidence="2" type="ORF">EVAR_13728_1</name>
</gene>
<sequence>MNTTSNHIRDIVVSSRSRTAKARLMRLKRVKRAGFRAARTQRPAARNEGPLFRRSGADNRSIDTYDDVSRHYYSVADEAHECALGVRRISRVVAVSACSHVTESSASQHHEQCRQRKTRNL</sequence>
<evidence type="ECO:0000313" key="2">
    <source>
        <dbReference type="EMBL" id="GBP23771.1"/>
    </source>
</evidence>
<feature type="region of interest" description="Disordered" evidence="1">
    <location>
        <begin position="33"/>
        <end position="60"/>
    </location>
</feature>
<reference evidence="2 3" key="1">
    <citation type="journal article" date="2019" name="Commun. Biol.">
        <title>The bagworm genome reveals a unique fibroin gene that provides high tensile strength.</title>
        <authorList>
            <person name="Kono N."/>
            <person name="Nakamura H."/>
            <person name="Ohtoshi R."/>
            <person name="Tomita M."/>
            <person name="Numata K."/>
            <person name="Arakawa K."/>
        </authorList>
    </citation>
    <scope>NUCLEOTIDE SEQUENCE [LARGE SCALE GENOMIC DNA]</scope>
</reference>
<dbReference type="AlphaFoldDB" id="A0A4C1UBI1"/>
<dbReference type="Proteomes" id="UP000299102">
    <property type="component" value="Unassembled WGS sequence"/>
</dbReference>
<comment type="caution">
    <text evidence="2">The sequence shown here is derived from an EMBL/GenBank/DDBJ whole genome shotgun (WGS) entry which is preliminary data.</text>
</comment>
<evidence type="ECO:0000313" key="3">
    <source>
        <dbReference type="Proteomes" id="UP000299102"/>
    </source>
</evidence>
<name>A0A4C1UBI1_EUMVA</name>
<dbReference type="EMBL" id="BGZK01000153">
    <property type="protein sequence ID" value="GBP23771.1"/>
    <property type="molecule type" value="Genomic_DNA"/>
</dbReference>
<organism evidence="2 3">
    <name type="scientific">Eumeta variegata</name>
    <name type="common">Bagworm moth</name>
    <name type="synonym">Eumeta japonica</name>
    <dbReference type="NCBI Taxonomy" id="151549"/>
    <lineage>
        <taxon>Eukaryota</taxon>
        <taxon>Metazoa</taxon>
        <taxon>Ecdysozoa</taxon>
        <taxon>Arthropoda</taxon>
        <taxon>Hexapoda</taxon>
        <taxon>Insecta</taxon>
        <taxon>Pterygota</taxon>
        <taxon>Neoptera</taxon>
        <taxon>Endopterygota</taxon>
        <taxon>Lepidoptera</taxon>
        <taxon>Glossata</taxon>
        <taxon>Ditrysia</taxon>
        <taxon>Tineoidea</taxon>
        <taxon>Psychidae</taxon>
        <taxon>Oiketicinae</taxon>
        <taxon>Eumeta</taxon>
    </lineage>
</organism>
<protein>
    <submittedName>
        <fullName evidence="2">Uncharacterized protein</fullName>
    </submittedName>
</protein>
<feature type="region of interest" description="Disordered" evidence="1">
    <location>
        <begin position="100"/>
        <end position="121"/>
    </location>
</feature>
<proteinExistence type="predicted"/>
<evidence type="ECO:0000256" key="1">
    <source>
        <dbReference type="SAM" id="MobiDB-lite"/>
    </source>
</evidence>
<keyword evidence="3" id="KW-1185">Reference proteome</keyword>